<evidence type="ECO:0000313" key="4">
    <source>
        <dbReference type="Proteomes" id="UP001280121"/>
    </source>
</evidence>
<gene>
    <name evidence="3" type="ORF">Ddye_032261</name>
</gene>
<dbReference type="GO" id="GO:0009863">
    <property type="term" value="P:salicylic acid mediated signaling pathway"/>
    <property type="evidence" value="ECO:0007669"/>
    <property type="project" value="TreeGrafter"/>
</dbReference>
<comment type="similarity">
    <text evidence="1">Belongs to the UDP-glycosyltransferase family.</text>
</comment>
<accession>A0AAD9WN23</accession>
<protein>
    <submittedName>
        <fullName evidence="3">Uncharacterized protein</fullName>
    </submittedName>
</protein>
<sequence length="142" mass="15900">MQDFQLETPVLDIPIIETHDHENLNRFLKDLVKQTKASSGIIWNSFQELEELALTNLKQKFPIPNFTIGPFHKYFPASSSSLIAQDQTSISWIDKQPPKSVIYVRFGSLGCQRDRVSGNSLGVGKQQAAIPVGGSTWISPWS</sequence>
<dbReference type="GO" id="GO:0080043">
    <property type="term" value="F:quercetin 3-O-glucosyltransferase activity"/>
    <property type="evidence" value="ECO:0007669"/>
    <property type="project" value="TreeGrafter"/>
</dbReference>
<dbReference type="GO" id="GO:0080044">
    <property type="term" value="F:quercetin 7-O-glucosyltransferase activity"/>
    <property type="evidence" value="ECO:0007669"/>
    <property type="project" value="TreeGrafter"/>
</dbReference>
<organism evidence="3 4">
    <name type="scientific">Dipteronia dyeriana</name>
    <dbReference type="NCBI Taxonomy" id="168575"/>
    <lineage>
        <taxon>Eukaryota</taxon>
        <taxon>Viridiplantae</taxon>
        <taxon>Streptophyta</taxon>
        <taxon>Embryophyta</taxon>
        <taxon>Tracheophyta</taxon>
        <taxon>Spermatophyta</taxon>
        <taxon>Magnoliopsida</taxon>
        <taxon>eudicotyledons</taxon>
        <taxon>Gunneridae</taxon>
        <taxon>Pentapetalae</taxon>
        <taxon>rosids</taxon>
        <taxon>malvids</taxon>
        <taxon>Sapindales</taxon>
        <taxon>Sapindaceae</taxon>
        <taxon>Hippocastanoideae</taxon>
        <taxon>Acereae</taxon>
        <taxon>Dipteronia</taxon>
    </lineage>
</organism>
<reference evidence="3" key="1">
    <citation type="journal article" date="2023" name="Plant J.">
        <title>Genome sequences and population genomics provide insights into the demographic history, inbreeding, and mutation load of two 'living fossil' tree species of Dipteronia.</title>
        <authorList>
            <person name="Feng Y."/>
            <person name="Comes H.P."/>
            <person name="Chen J."/>
            <person name="Zhu S."/>
            <person name="Lu R."/>
            <person name="Zhang X."/>
            <person name="Li P."/>
            <person name="Qiu J."/>
            <person name="Olsen K.M."/>
            <person name="Qiu Y."/>
        </authorList>
    </citation>
    <scope>NUCLEOTIDE SEQUENCE</scope>
    <source>
        <strain evidence="3">KIB01</strain>
    </source>
</reference>
<dbReference type="AlphaFoldDB" id="A0AAD9WN23"/>
<keyword evidence="4" id="KW-1185">Reference proteome</keyword>
<keyword evidence="2" id="KW-0808">Transferase</keyword>
<dbReference type="Proteomes" id="UP001280121">
    <property type="component" value="Unassembled WGS sequence"/>
</dbReference>
<evidence type="ECO:0000256" key="2">
    <source>
        <dbReference type="ARBA" id="ARBA00022676"/>
    </source>
</evidence>
<evidence type="ECO:0000313" key="3">
    <source>
        <dbReference type="EMBL" id="KAK2637469.1"/>
    </source>
</evidence>
<dbReference type="Gene3D" id="3.40.50.2000">
    <property type="entry name" value="Glycogen Phosphorylase B"/>
    <property type="match status" value="1"/>
</dbReference>
<dbReference type="SUPFAM" id="SSF53756">
    <property type="entry name" value="UDP-Glycosyltransferase/glycogen phosphorylase"/>
    <property type="match status" value="1"/>
</dbReference>
<comment type="caution">
    <text evidence="3">The sequence shown here is derived from an EMBL/GenBank/DDBJ whole genome shotgun (WGS) entry which is preliminary data.</text>
</comment>
<name>A0AAD9WN23_9ROSI</name>
<proteinExistence type="inferred from homology"/>
<dbReference type="EMBL" id="JANJYI010000009">
    <property type="protein sequence ID" value="KAK2637469.1"/>
    <property type="molecule type" value="Genomic_DNA"/>
</dbReference>
<dbReference type="PANTHER" id="PTHR11926">
    <property type="entry name" value="GLUCOSYL/GLUCURONOSYL TRANSFERASES"/>
    <property type="match status" value="1"/>
</dbReference>
<evidence type="ECO:0000256" key="1">
    <source>
        <dbReference type="ARBA" id="ARBA00009995"/>
    </source>
</evidence>
<keyword evidence="2" id="KW-0328">Glycosyltransferase</keyword>
<dbReference type="PANTHER" id="PTHR11926:SF1464">
    <property type="entry name" value="UDP-GLYCOSYLTRANSFERASE 76B1-LIKE"/>
    <property type="match status" value="1"/>
</dbReference>